<comment type="function">
    <text evidence="1 11">Catalyzes the reversible conversion of 3-phosphohydroxypyruvate to phosphoserine and of 3-hydroxy-2-oxo-4-phosphonooxybutanoate to phosphohydroxythreonine.</text>
</comment>
<gene>
    <name evidence="11 13" type="primary">serC</name>
    <name evidence="13" type="ORF">H5993_02515</name>
</gene>
<comment type="pathway">
    <text evidence="2 11">Amino-acid biosynthesis; L-serine biosynthesis; L-serine from 3-phospho-D-glycerate: step 2/3.</text>
</comment>
<feature type="binding site" evidence="11">
    <location>
        <position position="152"/>
    </location>
    <ligand>
        <name>pyridoxal 5'-phosphate</name>
        <dbReference type="ChEBI" id="CHEBI:597326"/>
    </ligand>
</feature>
<sequence length="362" mass="39816">MTIYNFAAGPATLPDQVLAQVQAELTNYQGTGLSILEISHRSVQFTTLLAQAKQLLLQLMNLTEREYEVLFLQGGATLQFTMVPLNLANKFHRVAFVNSGHWAERAMAEAKLIPDLAVEEIATSAPQFNHFPTVEFTGPAQYDYLHLTTNNTIFGTSLKQLPAANLPLVGDLSSNFLAQDYPFDHFDLIYAGAQKNLAPAGLTVVVVKKSLLSQMPTALPAMLSYRKLAAKDSTLNTPPVFQIYVAKLVLEWLVSQGGVSAMEAINRQKAQLIYEVIDQTNFYHNPVRPADRSLTNIPFTTGNSALDQTFITTAEQAGLKNLKGHRLTGGMRASLYNAMPLAGAVALRDFMLQFAKDHAEEK</sequence>
<reference evidence="13 14" key="1">
    <citation type="journal article" date="2021" name="Sci. Rep.">
        <title>The distribution of antibiotic resistance genes in chicken gut microbiota commensals.</title>
        <authorList>
            <person name="Juricova H."/>
            <person name="Matiasovicova J."/>
            <person name="Kubasova T."/>
            <person name="Cejkova D."/>
            <person name="Rychlik I."/>
        </authorList>
    </citation>
    <scope>NUCLEOTIDE SEQUENCE [LARGE SCALE GENOMIC DNA]</scope>
    <source>
        <strain evidence="13 14">An810</strain>
    </source>
</reference>
<dbReference type="GO" id="GO:0004648">
    <property type="term" value="F:O-phospho-L-serine:2-oxoglutarate aminotransferase activity"/>
    <property type="evidence" value="ECO:0007669"/>
    <property type="project" value="UniProtKB-EC"/>
</dbReference>
<dbReference type="PIRSF" id="PIRSF000525">
    <property type="entry name" value="SerC"/>
    <property type="match status" value="1"/>
</dbReference>
<evidence type="ECO:0000256" key="2">
    <source>
        <dbReference type="ARBA" id="ARBA00005099"/>
    </source>
</evidence>
<evidence type="ECO:0000256" key="9">
    <source>
        <dbReference type="ARBA" id="ARBA00047630"/>
    </source>
</evidence>
<dbReference type="HAMAP" id="MF_00160">
    <property type="entry name" value="SerC_aminotrans_5"/>
    <property type="match status" value="1"/>
</dbReference>
<name>A0ABS2EMN6_9LACO</name>
<dbReference type="InterPro" id="IPR015422">
    <property type="entry name" value="PyrdxlP-dep_Trfase_small"/>
</dbReference>
<evidence type="ECO:0000256" key="6">
    <source>
        <dbReference type="ARBA" id="ARBA00022679"/>
    </source>
</evidence>
<organism evidence="13 14">
    <name type="scientific">Limosilactobacillus alvi</name>
    <dbReference type="NCBI Taxonomy" id="990412"/>
    <lineage>
        <taxon>Bacteria</taxon>
        <taxon>Bacillati</taxon>
        <taxon>Bacillota</taxon>
        <taxon>Bacilli</taxon>
        <taxon>Lactobacillales</taxon>
        <taxon>Lactobacillaceae</taxon>
        <taxon>Limosilactobacillus</taxon>
    </lineage>
</organism>
<evidence type="ECO:0000259" key="12">
    <source>
        <dbReference type="Pfam" id="PF00266"/>
    </source>
</evidence>
<keyword evidence="14" id="KW-1185">Reference proteome</keyword>
<feature type="binding site" evidence="11">
    <location>
        <position position="171"/>
    </location>
    <ligand>
        <name>pyridoxal 5'-phosphate</name>
        <dbReference type="ChEBI" id="CHEBI:597326"/>
    </ligand>
</feature>
<feature type="binding site" evidence="11">
    <location>
        <position position="194"/>
    </location>
    <ligand>
        <name>pyridoxal 5'-phosphate</name>
        <dbReference type="ChEBI" id="CHEBI:597326"/>
    </ligand>
</feature>
<feature type="domain" description="Aminotransferase class V" evidence="12">
    <location>
        <begin position="3"/>
        <end position="340"/>
    </location>
</feature>
<dbReference type="Gene3D" id="3.90.1150.10">
    <property type="entry name" value="Aspartate Aminotransferase, domain 1"/>
    <property type="match status" value="1"/>
</dbReference>
<dbReference type="NCBIfam" id="NF003764">
    <property type="entry name" value="PRK05355.1"/>
    <property type="match status" value="1"/>
</dbReference>
<dbReference type="InterPro" id="IPR015421">
    <property type="entry name" value="PyrdxlP-dep_Trfase_major"/>
</dbReference>
<comment type="subcellular location">
    <subcellularLocation>
        <location evidence="11">Cytoplasm</location>
    </subcellularLocation>
</comment>
<feature type="binding site" evidence="11">
    <location>
        <begin position="76"/>
        <end position="77"/>
    </location>
    <ligand>
        <name>pyridoxal 5'-phosphate</name>
        <dbReference type="ChEBI" id="CHEBI:597326"/>
    </ligand>
</feature>
<feature type="binding site" evidence="11">
    <location>
        <begin position="236"/>
        <end position="237"/>
    </location>
    <ligand>
        <name>pyridoxal 5'-phosphate</name>
        <dbReference type="ChEBI" id="CHEBI:597326"/>
    </ligand>
</feature>
<comment type="caution">
    <text evidence="11">Lacks conserved residue(s) required for the propagation of feature annotation.</text>
</comment>
<dbReference type="InterPro" id="IPR000192">
    <property type="entry name" value="Aminotrans_V_dom"/>
</dbReference>
<evidence type="ECO:0000256" key="8">
    <source>
        <dbReference type="ARBA" id="ARBA00023299"/>
    </source>
</evidence>
<keyword evidence="6 11" id="KW-0808">Transferase</keyword>
<keyword evidence="11" id="KW-0963">Cytoplasm</keyword>
<dbReference type="RefSeq" id="WP_204776098.1">
    <property type="nucleotide sequence ID" value="NZ_JACJJQ010000007.1"/>
</dbReference>
<dbReference type="PANTHER" id="PTHR43247:SF1">
    <property type="entry name" value="PHOSPHOSERINE AMINOTRANSFERASE"/>
    <property type="match status" value="1"/>
</dbReference>
<comment type="caution">
    <text evidence="13">The sequence shown here is derived from an EMBL/GenBank/DDBJ whole genome shotgun (WGS) entry which is preliminary data.</text>
</comment>
<dbReference type="Pfam" id="PF00266">
    <property type="entry name" value="Aminotran_5"/>
    <property type="match status" value="1"/>
</dbReference>
<evidence type="ECO:0000313" key="13">
    <source>
        <dbReference type="EMBL" id="MBM6753640.1"/>
    </source>
</evidence>
<dbReference type="PROSITE" id="PS00595">
    <property type="entry name" value="AA_TRANSFER_CLASS_5"/>
    <property type="match status" value="1"/>
</dbReference>
<evidence type="ECO:0000313" key="14">
    <source>
        <dbReference type="Proteomes" id="UP000776629"/>
    </source>
</evidence>
<proteinExistence type="inferred from homology"/>
<evidence type="ECO:0000256" key="1">
    <source>
        <dbReference type="ARBA" id="ARBA00003483"/>
    </source>
</evidence>
<dbReference type="InterPro" id="IPR015424">
    <property type="entry name" value="PyrdxlP-dep_Trfase"/>
</dbReference>
<comment type="cofactor">
    <cofactor evidence="11">
        <name>pyridoxal 5'-phosphate</name>
        <dbReference type="ChEBI" id="CHEBI:597326"/>
    </cofactor>
    <text evidence="11">Binds 1 pyridoxal phosphate per subunit.</text>
</comment>
<evidence type="ECO:0000256" key="4">
    <source>
        <dbReference type="ARBA" id="ARBA00022576"/>
    </source>
</evidence>
<keyword evidence="4 11" id="KW-0032">Aminotransferase</keyword>
<keyword evidence="7 11" id="KW-0663">Pyridoxal phosphate</keyword>
<comment type="catalytic activity">
    <reaction evidence="9 11">
        <text>4-(phosphooxy)-L-threonine + 2-oxoglutarate = (R)-3-hydroxy-2-oxo-4-phosphooxybutanoate + L-glutamate</text>
        <dbReference type="Rhea" id="RHEA:16573"/>
        <dbReference type="ChEBI" id="CHEBI:16810"/>
        <dbReference type="ChEBI" id="CHEBI:29985"/>
        <dbReference type="ChEBI" id="CHEBI:58452"/>
        <dbReference type="ChEBI" id="CHEBI:58538"/>
        <dbReference type="EC" id="2.6.1.52"/>
    </reaction>
</comment>
<feature type="binding site" evidence="11">
    <location>
        <position position="41"/>
    </location>
    <ligand>
        <name>L-glutamate</name>
        <dbReference type="ChEBI" id="CHEBI:29985"/>
    </ligand>
</feature>
<evidence type="ECO:0000256" key="10">
    <source>
        <dbReference type="ARBA" id="ARBA00049007"/>
    </source>
</evidence>
<evidence type="ECO:0000256" key="7">
    <source>
        <dbReference type="ARBA" id="ARBA00022898"/>
    </source>
</evidence>
<evidence type="ECO:0000256" key="11">
    <source>
        <dbReference type="HAMAP-Rule" id="MF_00160"/>
    </source>
</evidence>
<dbReference type="InterPro" id="IPR022278">
    <property type="entry name" value="Pser_aminoTfrase"/>
</dbReference>
<evidence type="ECO:0000256" key="5">
    <source>
        <dbReference type="ARBA" id="ARBA00022605"/>
    </source>
</evidence>
<dbReference type="EC" id="2.6.1.52" evidence="11"/>
<feature type="modified residue" description="N6-(pyridoxal phosphate)lysine" evidence="11">
    <location>
        <position position="195"/>
    </location>
</feature>
<feature type="binding site" evidence="11">
    <location>
        <position position="102"/>
    </location>
    <ligand>
        <name>pyridoxal 5'-phosphate</name>
        <dbReference type="ChEBI" id="CHEBI:597326"/>
    </ligand>
</feature>
<comment type="catalytic activity">
    <reaction evidence="10 11">
        <text>O-phospho-L-serine + 2-oxoglutarate = 3-phosphooxypyruvate + L-glutamate</text>
        <dbReference type="Rhea" id="RHEA:14329"/>
        <dbReference type="ChEBI" id="CHEBI:16810"/>
        <dbReference type="ChEBI" id="CHEBI:18110"/>
        <dbReference type="ChEBI" id="CHEBI:29985"/>
        <dbReference type="ChEBI" id="CHEBI:57524"/>
        <dbReference type="EC" id="2.6.1.52"/>
    </reaction>
</comment>
<comment type="subunit">
    <text evidence="11">Homodimer.</text>
</comment>
<dbReference type="Proteomes" id="UP000776629">
    <property type="component" value="Unassembled WGS sequence"/>
</dbReference>
<dbReference type="EMBL" id="JACJJQ010000007">
    <property type="protein sequence ID" value="MBM6753640.1"/>
    <property type="molecule type" value="Genomic_DNA"/>
</dbReference>
<dbReference type="InterPro" id="IPR020578">
    <property type="entry name" value="Aminotrans_V_PyrdxlP_BS"/>
</dbReference>
<dbReference type="Gene3D" id="3.40.640.10">
    <property type="entry name" value="Type I PLP-dependent aspartate aminotransferase-like (Major domain)"/>
    <property type="match status" value="1"/>
</dbReference>
<protein>
    <recommendedName>
        <fullName evidence="11">Phosphoserine aminotransferase</fullName>
        <ecNumber evidence="11">2.6.1.52</ecNumber>
    </recommendedName>
    <alternativeName>
        <fullName evidence="11">Phosphohydroxythreonine aminotransferase</fullName>
        <shortName evidence="11">PSAT</shortName>
    </alternativeName>
</protein>
<dbReference type="SUPFAM" id="SSF53383">
    <property type="entry name" value="PLP-dependent transferases"/>
    <property type="match status" value="1"/>
</dbReference>
<keyword evidence="8 11" id="KW-0718">Serine biosynthesis</keyword>
<dbReference type="PANTHER" id="PTHR43247">
    <property type="entry name" value="PHOSPHOSERINE AMINOTRANSFERASE"/>
    <property type="match status" value="1"/>
</dbReference>
<evidence type="ECO:0000256" key="3">
    <source>
        <dbReference type="ARBA" id="ARBA00006904"/>
    </source>
</evidence>
<keyword evidence="5 11" id="KW-0028">Amino-acid biosynthesis</keyword>
<comment type="similarity">
    <text evidence="3 11">Belongs to the class-V pyridoxal-phosphate-dependent aminotransferase family. SerC subfamily.</text>
</comment>
<accession>A0ABS2EMN6</accession>